<evidence type="ECO:0000256" key="6">
    <source>
        <dbReference type="ARBA" id="ARBA00031828"/>
    </source>
</evidence>
<dbReference type="GO" id="GO:0005975">
    <property type="term" value="P:carbohydrate metabolic process"/>
    <property type="evidence" value="ECO:0007669"/>
    <property type="project" value="InterPro"/>
</dbReference>
<protein>
    <recommendedName>
        <fullName evidence="6 7">D,D-heptose 1,7-bisphosphate phosphatase</fullName>
        <ecNumber evidence="7">3.1.3.-</ecNumber>
    </recommendedName>
</protein>
<feature type="site" description="Contributes to substrate recognition" evidence="9">
    <location>
        <position position="108"/>
    </location>
</feature>
<dbReference type="PIRSF" id="PIRSF004682">
    <property type="entry name" value="GmhB"/>
    <property type="match status" value="1"/>
</dbReference>
<accession>A0A212K9Z8</accession>
<sequence>MDKLNLDKYKYLFLDRDGVINVERPSDYVKNIPEFVFIDKTLQAIKMLSSRFERIFIVTNQRGVGRGKMSISDLEEVHSYMLSQIDASGGNIDRIYYCTDLTSDSINRKPNVGMAFKALADFPEIEFEKSIMVGNSMSDIEFGNKLGMYTILVGDKYPEGHKIYENINAHYKNLYKFADSLLKIF</sequence>
<comment type="cofactor">
    <cofactor evidence="10">
        <name>Zn(2+)</name>
        <dbReference type="ChEBI" id="CHEBI:29105"/>
    </cofactor>
</comment>
<feature type="site" description="Stabilizes the phosphoryl group" evidence="9">
    <location>
        <position position="109"/>
    </location>
</feature>
<evidence type="ECO:0000256" key="9">
    <source>
        <dbReference type="PIRSR" id="PIRSR004682-3"/>
    </source>
</evidence>
<dbReference type="NCBIfam" id="TIGR01656">
    <property type="entry name" value="Histidinol-ppas"/>
    <property type="match status" value="1"/>
</dbReference>
<keyword evidence="5 7" id="KW-0119">Carbohydrate metabolism</keyword>
<dbReference type="EC" id="3.1.3.-" evidence="7"/>
<feature type="active site" description="Proton donor" evidence="8">
    <location>
        <position position="17"/>
    </location>
</feature>
<dbReference type="InterPro" id="IPR036412">
    <property type="entry name" value="HAD-like_sf"/>
</dbReference>
<dbReference type="Gene3D" id="3.40.50.1000">
    <property type="entry name" value="HAD superfamily/HAD-like"/>
    <property type="match status" value="1"/>
</dbReference>
<evidence type="ECO:0000256" key="8">
    <source>
        <dbReference type="PIRSR" id="PIRSR004682-1"/>
    </source>
</evidence>
<keyword evidence="4 7" id="KW-0378">Hydrolase</keyword>
<evidence type="ECO:0000256" key="10">
    <source>
        <dbReference type="PIRSR" id="PIRSR004682-4"/>
    </source>
</evidence>
<feature type="site" description="Stabilizes the phosphoryl group" evidence="9">
    <location>
        <position position="59"/>
    </location>
</feature>
<evidence type="ECO:0000256" key="2">
    <source>
        <dbReference type="ARBA" id="ARBA00022490"/>
    </source>
</evidence>
<evidence type="ECO:0000313" key="11">
    <source>
        <dbReference type="EMBL" id="SBW08541.1"/>
    </source>
</evidence>
<evidence type="ECO:0000256" key="1">
    <source>
        <dbReference type="ARBA" id="ARBA00004496"/>
    </source>
</evidence>
<proteinExistence type="inferred from homology"/>
<keyword evidence="10" id="KW-0862">Zinc</keyword>
<reference evidence="11" key="1">
    <citation type="submission" date="2016-04" db="EMBL/GenBank/DDBJ databases">
        <authorList>
            <person name="Evans L.H."/>
            <person name="Alamgir A."/>
            <person name="Owens N."/>
            <person name="Weber N.D."/>
            <person name="Virtaneva K."/>
            <person name="Barbian K."/>
            <person name="Babar A."/>
            <person name="Rosenke K."/>
        </authorList>
    </citation>
    <scope>NUCLEOTIDE SEQUENCE</scope>
    <source>
        <strain evidence="11">86-2</strain>
    </source>
</reference>
<feature type="binding site" evidence="10">
    <location>
        <position position="17"/>
    </location>
    <ligand>
        <name>Mg(2+)</name>
        <dbReference type="ChEBI" id="CHEBI:18420"/>
    </ligand>
</feature>
<evidence type="ECO:0000256" key="3">
    <source>
        <dbReference type="ARBA" id="ARBA00022723"/>
    </source>
</evidence>
<dbReference type="PANTHER" id="PTHR42891:SF1">
    <property type="entry name" value="D-GLYCERO-BETA-D-MANNO-HEPTOSE-1,7-BISPHOSPHATE 7-PHOSPHATASE"/>
    <property type="match status" value="1"/>
</dbReference>
<name>A0A212K9Z8_9BACT</name>
<dbReference type="NCBIfam" id="TIGR01662">
    <property type="entry name" value="HAD-SF-IIIA"/>
    <property type="match status" value="1"/>
</dbReference>
<dbReference type="InterPro" id="IPR004446">
    <property type="entry name" value="Heptose_bisP_phosphatase"/>
</dbReference>
<dbReference type="SUPFAM" id="SSF56784">
    <property type="entry name" value="HAD-like"/>
    <property type="match status" value="1"/>
</dbReference>
<dbReference type="GO" id="GO:0046872">
    <property type="term" value="F:metal ion binding"/>
    <property type="evidence" value="ECO:0007669"/>
    <property type="project" value="UniProtKB-KW"/>
</dbReference>
<dbReference type="RefSeq" id="WP_296952161.1">
    <property type="nucleotide sequence ID" value="NZ_LT599021.1"/>
</dbReference>
<dbReference type="InterPro" id="IPR006543">
    <property type="entry name" value="Histidinol-phos"/>
</dbReference>
<evidence type="ECO:0000256" key="4">
    <source>
        <dbReference type="ARBA" id="ARBA00022801"/>
    </source>
</evidence>
<comment type="similarity">
    <text evidence="7">Belongs to the gmhB family.</text>
</comment>
<keyword evidence="2 7" id="KW-0963">Cytoplasm</keyword>
<dbReference type="EMBL" id="FLUL01000001">
    <property type="protein sequence ID" value="SBW08541.1"/>
    <property type="molecule type" value="Genomic_DNA"/>
</dbReference>
<feature type="binding site" evidence="10">
    <location>
        <position position="15"/>
    </location>
    <ligand>
        <name>Mg(2+)</name>
        <dbReference type="ChEBI" id="CHEBI:18420"/>
    </ligand>
</feature>
<keyword evidence="10" id="KW-0460">Magnesium</keyword>
<comment type="cofactor">
    <cofactor evidence="10">
        <name>Mg(2+)</name>
        <dbReference type="ChEBI" id="CHEBI:18420"/>
    </cofactor>
</comment>
<evidence type="ECO:0000256" key="5">
    <source>
        <dbReference type="ARBA" id="ARBA00023277"/>
    </source>
</evidence>
<feature type="binding site" evidence="10">
    <location>
        <position position="98"/>
    </location>
    <ligand>
        <name>Zn(2+)</name>
        <dbReference type="ChEBI" id="CHEBI:29105"/>
    </ligand>
</feature>
<dbReference type="InterPro" id="IPR006549">
    <property type="entry name" value="HAD-SF_hydro_IIIA"/>
</dbReference>
<dbReference type="GO" id="GO:0016791">
    <property type="term" value="F:phosphatase activity"/>
    <property type="evidence" value="ECO:0007669"/>
    <property type="project" value="InterPro"/>
</dbReference>
<evidence type="ECO:0000256" key="7">
    <source>
        <dbReference type="PIRNR" id="PIRNR004682"/>
    </source>
</evidence>
<gene>
    <name evidence="11" type="primary">gmhB</name>
    <name evidence="11" type="ORF">KL86DYS2_13398</name>
</gene>
<feature type="active site" description="Nucleophile" evidence="8">
    <location>
        <position position="15"/>
    </location>
</feature>
<dbReference type="PANTHER" id="PTHR42891">
    <property type="entry name" value="D-GLYCERO-BETA-D-MANNO-HEPTOSE-1,7-BISPHOSPHATE 7-PHOSPHATASE"/>
    <property type="match status" value="1"/>
</dbReference>
<dbReference type="GO" id="GO:0005737">
    <property type="term" value="C:cytoplasm"/>
    <property type="evidence" value="ECO:0007669"/>
    <property type="project" value="UniProtKB-SubCell"/>
</dbReference>
<organism evidence="11">
    <name type="scientific">uncultured Dysgonomonas sp</name>
    <dbReference type="NCBI Taxonomy" id="206096"/>
    <lineage>
        <taxon>Bacteria</taxon>
        <taxon>Pseudomonadati</taxon>
        <taxon>Bacteroidota</taxon>
        <taxon>Bacteroidia</taxon>
        <taxon>Bacteroidales</taxon>
        <taxon>Dysgonomonadaceae</taxon>
        <taxon>Dysgonomonas</taxon>
        <taxon>environmental samples</taxon>
    </lineage>
</organism>
<dbReference type="AlphaFoldDB" id="A0A212K9Z8"/>
<dbReference type="InterPro" id="IPR023214">
    <property type="entry name" value="HAD_sf"/>
</dbReference>
<keyword evidence="3 10" id="KW-0479">Metal-binding</keyword>
<comment type="subcellular location">
    <subcellularLocation>
        <location evidence="1 7">Cytoplasm</location>
    </subcellularLocation>
</comment>
<dbReference type="Pfam" id="PF13242">
    <property type="entry name" value="Hydrolase_like"/>
    <property type="match status" value="1"/>
</dbReference>